<dbReference type="GeneID" id="301842238"/>
<reference evidence="4 5" key="1">
    <citation type="submission" date="2018-11" db="EMBL/GenBank/DDBJ databases">
        <title>Sequencing the genomes of 1000 actinobacteria strains.</title>
        <authorList>
            <person name="Klenk H.-P."/>
        </authorList>
    </citation>
    <scope>NUCLEOTIDE SEQUENCE [LARGE SCALE GENOMIC DNA]</scope>
    <source>
        <strain evidence="4 5">DSM 44348</strain>
    </source>
</reference>
<dbReference type="AlphaFoldDB" id="A0A3N2GPE3"/>
<dbReference type="InterPro" id="IPR043129">
    <property type="entry name" value="ATPase_NBD"/>
</dbReference>
<dbReference type="SUPFAM" id="SSF53067">
    <property type="entry name" value="Actin-like ATPase domain"/>
    <property type="match status" value="1"/>
</dbReference>
<evidence type="ECO:0000259" key="3">
    <source>
        <dbReference type="Pfam" id="PF19278"/>
    </source>
</evidence>
<dbReference type="RefSeq" id="WP_123682859.1">
    <property type="nucleotide sequence ID" value="NZ_RKHY01000001.1"/>
</dbReference>
<dbReference type="Pfam" id="PF05378">
    <property type="entry name" value="Hydant_A_N"/>
    <property type="match status" value="1"/>
</dbReference>
<feature type="domain" description="Hydantoinase A/oxoprolinase" evidence="1">
    <location>
        <begin position="201"/>
        <end position="487"/>
    </location>
</feature>
<name>A0A3N2GPE3_9PSEU</name>
<dbReference type="InterPro" id="IPR008040">
    <property type="entry name" value="Hydant_A_N"/>
</dbReference>
<organism evidence="4 5">
    <name type="scientific">Amycolatopsis thermoflava</name>
    <dbReference type="NCBI Taxonomy" id="84480"/>
    <lineage>
        <taxon>Bacteria</taxon>
        <taxon>Bacillati</taxon>
        <taxon>Actinomycetota</taxon>
        <taxon>Actinomycetes</taxon>
        <taxon>Pseudonocardiales</taxon>
        <taxon>Pseudonocardiaceae</taxon>
        <taxon>Amycolatopsis</taxon>
        <taxon>Amycolatopsis methanolica group</taxon>
    </lineage>
</organism>
<dbReference type="Proteomes" id="UP000274843">
    <property type="component" value="Unassembled WGS sequence"/>
</dbReference>
<keyword evidence="5" id="KW-1185">Reference proteome</keyword>
<dbReference type="GO" id="GO:0006749">
    <property type="term" value="P:glutathione metabolic process"/>
    <property type="evidence" value="ECO:0007669"/>
    <property type="project" value="TreeGrafter"/>
</dbReference>
<dbReference type="EMBL" id="RKHY01000001">
    <property type="protein sequence ID" value="ROS38487.1"/>
    <property type="molecule type" value="Genomic_DNA"/>
</dbReference>
<dbReference type="GO" id="GO:0005829">
    <property type="term" value="C:cytosol"/>
    <property type="evidence" value="ECO:0007669"/>
    <property type="project" value="TreeGrafter"/>
</dbReference>
<dbReference type="Pfam" id="PF01968">
    <property type="entry name" value="Hydantoinase_A"/>
    <property type="match status" value="1"/>
</dbReference>
<sequence>MTVRIGIDIGGTFTDVVAHTEHGFVSTKVPSTYPDPAPAVAAALDAILDRIGRTPADIAALAHGTTVATNAAIERTFATVGMLTTRGFRDVLAIGRQIRPELYNLHYQPTPPLVPRRLRREVDERVDYRGAVLVEPQRDQVLEQARALLDDGAETICVCFLNSYADPTHEDLVADWLRAAFPAVPVWTSARVVSEFREYERFSTTVLNAALGPVMTHYLARFARQTADTGVAPQPTLMHSAGGVSRLEEAAQRPTSTLLSGPAAGVLGAVRIGQQLGERNLLTFDMGGTSTDLSVVRDGEAEMLRLRTVEGYPVLGSTLAISTIGAGGGSIAWTDSGGRLRVGPRSAGARPGPAAYGHGGTEPTVTDAHVVIGTLPASLELGHSVVLDRDAAVLAMEKIAQPLGLTMVEAAHAVLDVVNTNMALAARQATVARGIDPRDHLLVAFGGAGPLHAVDLARQLSMDRVLIPATPGTMCALGLLVSDLRTEFTRTRLIDVHSENLPEINEIWAELRTRAQAWIQEQDREASSEVSHRADVRYRGQDHSLTVAVPTAPWTPAQIEEVLTVFRRAHLERNGYAAEDEDIEIENFRVIPSIHVGGEAADEPGIVATSGARPLAAAKTTPIWWTRDSAAATPVFDRAELPVGSELMGPALVLQEDTTLVVPPGASVTVQPDGSLVCLSWALDEAGALVPAEDTTAGTR</sequence>
<dbReference type="InterPro" id="IPR045079">
    <property type="entry name" value="Oxoprolinase-like"/>
</dbReference>
<evidence type="ECO:0000259" key="2">
    <source>
        <dbReference type="Pfam" id="PF05378"/>
    </source>
</evidence>
<dbReference type="PANTHER" id="PTHR11365:SF23">
    <property type="entry name" value="HYPOTHETICAL 5-OXOPROLINASE (EUROFUNG)-RELATED"/>
    <property type="match status" value="1"/>
</dbReference>
<evidence type="ECO:0000313" key="4">
    <source>
        <dbReference type="EMBL" id="ROS38487.1"/>
    </source>
</evidence>
<protein>
    <submittedName>
        <fullName evidence="4">N-methylhydantoinase A</fullName>
    </submittedName>
</protein>
<dbReference type="Pfam" id="PF19278">
    <property type="entry name" value="Hydant_A_C"/>
    <property type="match status" value="1"/>
</dbReference>
<evidence type="ECO:0000313" key="5">
    <source>
        <dbReference type="Proteomes" id="UP000274843"/>
    </source>
</evidence>
<accession>A0A3N2GPE3</accession>
<dbReference type="GO" id="GO:0017168">
    <property type="term" value="F:5-oxoprolinase (ATP-hydrolyzing) activity"/>
    <property type="evidence" value="ECO:0007669"/>
    <property type="project" value="TreeGrafter"/>
</dbReference>
<dbReference type="InterPro" id="IPR049517">
    <property type="entry name" value="ACX-like_C"/>
</dbReference>
<comment type="caution">
    <text evidence="4">The sequence shown here is derived from an EMBL/GenBank/DDBJ whole genome shotgun (WGS) entry which is preliminary data.</text>
</comment>
<evidence type="ECO:0000259" key="1">
    <source>
        <dbReference type="Pfam" id="PF01968"/>
    </source>
</evidence>
<gene>
    <name evidence="4" type="ORF">EDD35_0766</name>
</gene>
<proteinExistence type="predicted"/>
<dbReference type="PANTHER" id="PTHR11365">
    <property type="entry name" value="5-OXOPROLINASE RELATED"/>
    <property type="match status" value="1"/>
</dbReference>
<feature type="domain" description="Hydantoinase/oxoprolinase N-terminal" evidence="2">
    <location>
        <begin position="4"/>
        <end position="179"/>
    </location>
</feature>
<dbReference type="InterPro" id="IPR002821">
    <property type="entry name" value="Hydantoinase_A"/>
</dbReference>
<feature type="domain" description="Acetophenone carboxylase-like C-terminal" evidence="3">
    <location>
        <begin position="500"/>
        <end position="670"/>
    </location>
</feature>